<evidence type="ECO:0000256" key="2">
    <source>
        <dbReference type="ARBA" id="ARBA00022759"/>
    </source>
</evidence>
<protein>
    <submittedName>
        <fullName evidence="5">Thermonuclease family protein</fullName>
    </submittedName>
</protein>
<sequence length="177" mass="19942">MTTGIIDSRIASTRYAGNLLLCAVLAIASLFPDFSIAGEIQGKVIRVLDGDTIEVLQDKKPVRIRLANIDAPEKKQAFGRWSTNQLKSLIAAQPVTVTYTQTDRYGRAIGHVFTTNGIEANRYMVQIGGAWVYDRYNSDTSLPAIQNEAREQRRGLWADSEPVPPWEWRRYKKKISN</sequence>
<dbReference type="InterPro" id="IPR035437">
    <property type="entry name" value="SNase_OB-fold_sf"/>
</dbReference>
<gene>
    <name evidence="5" type="ORF">F8351_18855</name>
</gene>
<reference evidence="5" key="1">
    <citation type="submission" date="2019-10" db="EMBL/GenBank/DDBJ databases">
        <authorList>
            <consortium name="PulseNet: The National Subtyping Network for Foodborne Disease Surveillance"/>
            <person name="Tarr C.L."/>
            <person name="Trees E."/>
            <person name="Katz L.S."/>
            <person name="Carleton-Romer H.A."/>
            <person name="Stroika S."/>
            <person name="Kucerova Z."/>
            <person name="Roache K.F."/>
            <person name="Sabol A.L."/>
            <person name="Besser J."/>
            <person name="Gerner-Smidt P."/>
        </authorList>
    </citation>
    <scope>NUCLEOTIDE SEQUENCE</scope>
    <source>
        <strain evidence="5">PNUSAS104137</strain>
    </source>
</reference>
<evidence type="ECO:0000313" key="5">
    <source>
        <dbReference type="EMBL" id="ECZ7313143.1"/>
    </source>
</evidence>
<dbReference type="InterPro" id="IPR016071">
    <property type="entry name" value="Staphylococal_nuclease_OB-fold"/>
</dbReference>
<dbReference type="Gene3D" id="2.40.50.90">
    <property type="match status" value="1"/>
</dbReference>
<dbReference type="PANTHER" id="PTHR12302:SF3">
    <property type="entry name" value="SERINE_THREONINE-PROTEIN KINASE 31"/>
    <property type="match status" value="1"/>
</dbReference>
<organism evidence="5">
    <name type="scientific">Salmonella enterica</name>
    <name type="common">Salmonella choleraesuis</name>
    <dbReference type="NCBI Taxonomy" id="28901"/>
    <lineage>
        <taxon>Bacteria</taxon>
        <taxon>Pseudomonadati</taxon>
        <taxon>Pseudomonadota</taxon>
        <taxon>Gammaproteobacteria</taxon>
        <taxon>Enterobacterales</taxon>
        <taxon>Enterobacteriaceae</taxon>
        <taxon>Salmonella</taxon>
    </lineage>
</organism>
<evidence type="ECO:0000259" key="4">
    <source>
        <dbReference type="PROSITE" id="PS50830"/>
    </source>
</evidence>
<accession>A0A624WE32</accession>
<dbReference type="Pfam" id="PF00565">
    <property type="entry name" value="SNase"/>
    <property type="match status" value="1"/>
</dbReference>
<dbReference type="GO" id="GO:0003676">
    <property type="term" value="F:nucleic acid binding"/>
    <property type="evidence" value="ECO:0007669"/>
    <property type="project" value="InterPro"/>
</dbReference>
<keyword evidence="2" id="KW-0255">Endonuclease</keyword>
<dbReference type="GO" id="GO:0016787">
    <property type="term" value="F:hydrolase activity"/>
    <property type="evidence" value="ECO:0007669"/>
    <property type="project" value="UniProtKB-KW"/>
</dbReference>
<dbReference type="GO" id="GO:0004519">
    <property type="term" value="F:endonuclease activity"/>
    <property type="evidence" value="ECO:0007669"/>
    <property type="project" value="UniProtKB-KW"/>
</dbReference>
<evidence type="ECO:0000256" key="1">
    <source>
        <dbReference type="ARBA" id="ARBA00022722"/>
    </source>
</evidence>
<dbReference type="PANTHER" id="PTHR12302">
    <property type="entry name" value="EBNA2 BINDING PROTEIN P100"/>
    <property type="match status" value="1"/>
</dbReference>
<dbReference type="SUPFAM" id="SSF50199">
    <property type="entry name" value="Staphylococcal nuclease"/>
    <property type="match status" value="1"/>
</dbReference>
<keyword evidence="3" id="KW-0378">Hydrolase</keyword>
<name>A0A624WE32_SALER</name>
<dbReference type="InterPro" id="IPR002071">
    <property type="entry name" value="Thermonucl_AS"/>
</dbReference>
<comment type="caution">
    <text evidence="5">The sequence shown here is derived from an EMBL/GenBank/DDBJ whole genome shotgun (WGS) entry which is preliminary data.</text>
</comment>
<dbReference type="SMART" id="SM00318">
    <property type="entry name" value="SNc"/>
    <property type="match status" value="1"/>
</dbReference>
<dbReference type="AlphaFoldDB" id="A0A624WE32"/>
<proteinExistence type="predicted"/>
<evidence type="ECO:0000256" key="3">
    <source>
        <dbReference type="ARBA" id="ARBA00022801"/>
    </source>
</evidence>
<keyword evidence="1" id="KW-0540">Nuclease</keyword>
<dbReference type="PROSITE" id="PS01123">
    <property type="entry name" value="TNASE_1"/>
    <property type="match status" value="1"/>
</dbReference>
<dbReference type="EMBL" id="AALHPX010000121">
    <property type="protein sequence ID" value="ECZ7313143.1"/>
    <property type="molecule type" value="Genomic_DNA"/>
</dbReference>
<feature type="domain" description="TNase-like" evidence="4">
    <location>
        <begin position="38"/>
        <end position="159"/>
    </location>
</feature>
<dbReference type="PROSITE" id="PS50830">
    <property type="entry name" value="TNASE_3"/>
    <property type="match status" value="1"/>
</dbReference>